<accession>A0A7R9DCH8</accession>
<sequence>MLGNYLIYSALTDRIVSMLDIIPHSYTYVAMELRKCILHHDWKNATRLVLMLLNGSKALEPLMWKMCVLVLFNHPMATKQLREDFVRYGAQLVDRFCPSGTALISLACDVFLPCGSRVSPSLLFTTQLLV</sequence>
<dbReference type="AlphaFoldDB" id="A0A7R9DCH8"/>
<protein>
    <submittedName>
        <fullName evidence="1">Uncharacterized protein</fullName>
    </submittedName>
</protein>
<dbReference type="EMBL" id="OC322141">
    <property type="protein sequence ID" value="CAD7411276.1"/>
    <property type="molecule type" value="Genomic_DNA"/>
</dbReference>
<reference evidence="1" key="1">
    <citation type="submission" date="2020-11" db="EMBL/GenBank/DDBJ databases">
        <authorList>
            <person name="Tran Van P."/>
        </authorList>
    </citation>
    <scope>NUCLEOTIDE SEQUENCE</scope>
</reference>
<name>A0A7R9DCH8_TIMCR</name>
<organism evidence="1">
    <name type="scientific">Timema cristinae</name>
    <name type="common">Walking stick</name>
    <dbReference type="NCBI Taxonomy" id="61476"/>
    <lineage>
        <taxon>Eukaryota</taxon>
        <taxon>Metazoa</taxon>
        <taxon>Ecdysozoa</taxon>
        <taxon>Arthropoda</taxon>
        <taxon>Hexapoda</taxon>
        <taxon>Insecta</taxon>
        <taxon>Pterygota</taxon>
        <taxon>Neoptera</taxon>
        <taxon>Polyneoptera</taxon>
        <taxon>Phasmatodea</taxon>
        <taxon>Timematodea</taxon>
        <taxon>Timematoidea</taxon>
        <taxon>Timematidae</taxon>
        <taxon>Timema</taxon>
    </lineage>
</organism>
<gene>
    <name evidence="1" type="ORF">TCEB3V08_LOCUS10878</name>
</gene>
<proteinExistence type="predicted"/>
<evidence type="ECO:0000313" key="1">
    <source>
        <dbReference type="EMBL" id="CAD7411276.1"/>
    </source>
</evidence>